<evidence type="ECO:0000313" key="2">
    <source>
        <dbReference type="EMBL" id="EJK53368.1"/>
    </source>
</evidence>
<proteinExistence type="predicted"/>
<feature type="non-terminal residue" evidence="2">
    <location>
        <position position="108"/>
    </location>
</feature>
<accession>K0RI23</accession>
<dbReference type="AlphaFoldDB" id="K0RI23"/>
<reference evidence="2 3" key="1">
    <citation type="journal article" date="2012" name="Genome Biol.">
        <title>Genome and low-iron response of an oceanic diatom adapted to chronic iron limitation.</title>
        <authorList>
            <person name="Lommer M."/>
            <person name="Specht M."/>
            <person name="Roy A.S."/>
            <person name="Kraemer L."/>
            <person name="Andreson R."/>
            <person name="Gutowska M.A."/>
            <person name="Wolf J."/>
            <person name="Bergner S.V."/>
            <person name="Schilhabel M.B."/>
            <person name="Klostermeier U.C."/>
            <person name="Beiko R.G."/>
            <person name="Rosenstiel P."/>
            <person name="Hippler M."/>
            <person name="Laroche J."/>
        </authorList>
    </citation>
    <scope>NUCLEOTIDE SEQUENCE [LARGE SCALE GENOMIC DNA]</scope>
    <source>
        <strain evidence="2 3">CCMP1005</strain>
    </source>
</reference>
<dbReference type="Proteomes" id="UP000266841">
    <property type="component" value="Unassembled WGS sequence"/>
</dbReference>
<feature type="compositionally biased region" description="Low complexity" evidence="1">
    <location>
        <begin position="26"/>
        <end position="37"/>
    </location>
</feature>
<gene>
    <name evidence="2" type="ORF">THAOC_27213</name>
</gene>
<evidence type="ECO:0000313" key="3">
    <source>
        <dbReference type="Proteomes" id="UP000266841"/>
    </source>
</evidence>
<protein>
    <submittedName>
        <fullName evidence="2">Uncharacterized protein</fullName>
    </submittedName>
</protein>
<organism evidence="2 3">
    <name type="scientific">Thalassiosira oceanica</name>
    <name type="common">Marine diatom</name>
    <dbReference type="NCBI Taxonomy" id="159749"/>
    <lineage>
        <taxon>Eukaryota</taxon>
        <taxon>Sar</taxon>
        <taxon>Stramenopiles</taxon>
        <taxon>Ochrophyta</taxon>
        <taxon>Bacillariophyta</taxon>
        <taxon>Coscinodiscophyceae</taxon>
        <taxon>Thalassiosirophycidae</taxon>
        <taxon>Thalassiosirales</taxon>
        <taxon>Thalassiosiraceae</taxon>
        <taxon>Thalassiosira</taxon>
    </lineage>
</organism>
<keyword evidence="3" id="KW-1185">Reference proteome</keyword>
<feature type="compositionally biased region" description="Polar residues" evidence="1">
    <location>
        <begin position="42"/>
        <end position="60"/>
    </location>
</feature>
<dbReference type="EMBL" id="AGNL01037903">
    <property type="protein sequence ID" value="EJK53368.1"/>
    <property type="molecule type" value="Genomic_DNA"/>
</dbReference>
<evidence type="ECO:0000256" key="1">
    <source>
        <dbReference type="SAM" id="MobiDB-lite"/>
    </source>
</evidence>
<name>K0RI23_THAOC</name>
<feature type="region of interest" description="Disordered" evidence="1">
    <location>
        <begin position="1"/>
        <end position="71"/>
    </location>
</feature>
<sequence>MGSGHNHRLQQLAAKREMARRKQRRSAALAAAAGRGRPSYPSGPNSTVSGLASTDRTSNVTGGGSLGYPLNQWSPPQIISAETAVSATHNVSNDFNASPTMRDADGKR</sequence>
<comment type="caution">
    <text evidence="2">The sequence shown here is derived from an EMBL/GenBank/DDBJ whole genome shotgun (WGS) entry which is preliminary data.</text>
</comment>